<keyword evidence="1" id="KW-1133">Transmembrane helix</keyword>
<dbReference type="Proteomes" id="UP000248168">
    <property type="component" value="Unassembled WGS sequence"/>
</dbReference>
<dbReference type="EMBL" id="OUNR01000018">
    <property type="protein sequence ID" value="SPP66069.1"/>
    <property type="molecule type" value="Genomic_DNA"/>
</dbReference>
<reference evidence="3" key="1">
    <citation type="submission" date="2018-04" db="EMBL/GenBank/DDBJ databases">
        <authorList>
            <person name="Lucker S."/>
            <person name="Sakoula D."/>
        </authorList>
    </citation>
    <scope>NUCLEOTIDE SEQUENCE [LARGE SCALE GENOMIC DNA]</scope>
</reference>
<evidence type="ECO:0000256" key="1">
    <source>
        <dbReference type="SAM" id="Phobius"/>
    </source>
</evidence>
<name>A0A330LAE5_9BACT</name>
<dbReference type="AlphaFoldDB" id="A0A330LAE5"/>
<organism evidence="2 3">
    <name type="scientific">Nitrospira lenta</name>
    <dbReference type="NCBI Taxonomy" id="1436998"/>
    <lineage>
        <taxon>Bacteria</taxon>
        <taxon>Pseudomonadati</taxon>
        <taxon>Nitrospirota</taxon>
        <taxon>Nitrospiria</taxon>
        <taxon>Nitrospirales</taxon>
        <taxon>Nitrospiraceae</taxon>
        <taxon>Nitrospira</taxon>
    </lineage>
</organism>
<dbReference type="InParanoid" id="A0A330LAE5"/>
<evidence type="ECO:0000313" key="3">
    <source>
        <dbReference type="Proteomes" id="UP000248168"/>
    </source>
</evidence>
<protein>
    <submittedName>
        <fullName evidence="2">Uncharacterized protein</fullName>
    </submittedName>
</protein>
<feature type="transmembrane region" description="Helical" evidence="1">
    <location>
        <begin position="20"/>
        <end position="42"/>
    </location>
</feature>
<keyword evidence="3" id="KW-1185">Reference proteome</keyword>
<evidence type="ECO:0000313" key="2">
    <source>
        <dbReference type="EMBL" id="SPP66069.1"/>
    </source>
</evidence>
<proteinExistence type="predicted"/>
<keyword evidence="1" id="KW-0812">Transmembrane</keyword>
<accession>A0A330LAE5</accession>
<gene>
    <name evidence="2" type="ORF">NITLEN_50109</name>
</gene>
<sequence>MDSPIRRSDPAISSTPSLNSFLLISALLFSPIHPVLTPPLYFAHSAIRADPLNFSEAQDENS</sequence>
<keyword evidence="1" id="KW-0472">Membrane</keyword>